<name>A0A841U8N2_9BACL</name>
<dbReference type="Pfam" id="PF12760">
    <property type="entry name" value="Zn_ribbon_IS1595"/>
    <property type="match status" value="1"/>
</dbReference>
<organism evidence="2 3">
    <name type="scientific">Cohnella xylanilytica</name>
    <dbReference type="NCBI Taxonomy" id="557555"/>
    <lineage>
        <taxon>Bacteria</taxon>
        <taxon>Bacillati</taxon>
        <taxon>Bacillota</taxon>
        <taxon>Bacilli</taxon>
        <taxon>Bacillales</taxon>
        <taxon>Paenibacillaceae</taxon>
        <taxon>Cohnella</taxon>
    </lineage>
</organism>
<dbReference type="Proteomes" id="UP000553776">
    <property type="component" value="Unassembled WGS sequence"/>
</dbReference>
<dbReference type="InterPro" id="IPR024442">
    <property type="entry name" value="Transposase_Zn_ribbon"/>
</dbReference>
<dbReference type="AlphaFoldDB" id="A0A841U8N2"/>
<protein>
    <submittedName>
        <fullName evidence="2">IS1595 family transposase</fullName>
    </submittedName>
</protein>
<evidence type="ECO:0000259" key="1">
    <source>
        <dbReference type="Pfam" id="PF12760"/>
    </source>
</evidence>
<evidence type="ECO:0000313" key="3">
    <source>
        <dbReference type="Proteomes" id="UP000553776"/>
    </source>
</evidence>
<reference evidence="2 3" key="1">
    <citation type="submission" date="2020-08" db="EMBL/GenBank/DDBJ databases">
        <title>Cohnella phylogeny.</title>
        <authorList>
            <person name="Dunlap C."/>
        </authorList>
    </citation>
    <scope>NUCLEOTIDE SEQUENCE [LARGE SCALE GENOMIC DNA]</scope>
    <source>
        <strain evidence="2 3">DSM 25239</strain>
    </source>
</reference>
<comment type="caution">
    <text evidence="2">The sequence shown here is derived from an EMBL/GenBank/DDBJ whole genome shotgun (WGS) entry which is preliminary data.</text>
</comment>
<keyword evidence="3" id="KW-1185">Reference proteome</keyword>
<sequence length="274" mass="31010">MDRYGSEADCVKLLFQARWPNGFSCPCCGHTQACTVTTRRLPLYECRRCARQTSPTAGTILEKTRTPIAKWLYAMYLVSLPEHGVNAVELAARISVAYKTAFAMLRKIRLAISAFTDAERLSGRVQAGLTPFQRLYLTARELSEEHPRPVVTSLSVDERGQPRQVKMVLLPPNHLEHRCWLPIGQREFQDRFVSSDSASVSFAFSSLLAYRHCQALIPYHKAAYRWMNDTFRGLGTRYLQSYLDEFVYRVNCGLRGQSAFDSLVRLSAGVSLSA</sequence>
<dbReference type="EMBL" id="JACJVR010000175">
    <property type="protein sequence ID" value="MBB6696082.1"/>
    <property type="molecule type" value="Genomic_DNA"/>
</dbReference>
<dbReference type="RefSeq" id="WP_185140021.1">
    <property type="nucleotide sequence ID" value="NZ_JACJVR010000175.1"/>
</dbReference>
<accession>A0A841U8N2</accession>
<feature type="domain" description="Transposase zinc-ribbon" evidence="1">
    <location>
        <begin position="5"/>
        <end position="52"/>
    </location>
</feature>
<gene>
    <name evidence="2" type="ORF">H7B90_32305</name>
</gene>
<proteinExistence type="predicted"/>
<evidence type="ECO:0000313" key="2">
    <source>
        <dbReference type="EMBL" id="MBB6696082.1"/>
    </source>
</evidence>